<dbReference type="InterPro" id="IPR036388">
    <property type="entry name" value="WH-like_DNA-bd_sf"/>
</dbReference>
<gene>
    <name evidence="2" type="ORF">M2319_003281</name>
</gene>
<dbReference type="InterPro" id="IPR043129">
    <property type="entry name" value="ATPase_NBD"/>
</dbReference>
<organism evidence="2 3">
    <name type="scientific">Rhodobium gokarnense</name>
    <dbReference type="NCBI Taxonomy" id="364296"/>
    <lineage>
        <taxon>Bacteria</taxon>
        <taxon>Pseudomonadati</taxon>
        <taxon>Pseudomonadota</taxon>
        <taxon>Alphaproteobacteria</taxon>
        <taxon>Hyphomicrobiales</taxon>
        <taxon>Rhodobiaceae</taxon>
        <taxon>Rhodobium</taxon>
    </lineage>
</organism>
<dbReference type="Pfam" id="PF00480">
    <property type="entry name" value="ROK"/>
    <property type="match status" value="1"/>
</dbReference>
<dbReference type="Gene3D" id="3.30.420.40">
    <property type="match status" value="2"/>
</dbReference>
<dbReference type="Proteomes" id="UP001209755">
    <property type="component" value="Unassembled WGS sequence"/>
</dbReference>
<keyword evidence="2" id="KW-0808">Transferase</keyword>
<protein>
    <submittedName>
        <fullName evidence="2">NBD/HSP70 family sugar kinase</fullName>
    </submittedName>
</protein>
<dbReference type="InterPro" id="IPR049874">
    <property type="entry name" value="ROK_cs"/>
</dbReference>
<dbReference type="PANTHER" id="PTHR18964:SF149">
    <property type="entry name" value="BIFUNCTIONAL UDP-N-ACETYLGLUCOSAMINE 2-EPIMERASE_N-ACETYLMANNOSAMINE KINASE"/>
    <property type="match status" value="1"/>
</dbReference>
<dbReference type="PROSITE" id="PS01125">
    <property type="entry name" value="ROK"/>
    <property type="match status" value="1"/>
</dbReference>
<evidence type="ECO:0000313" key="3">
    <source>
        <dbReference type="Proteomes" id="UP001209755"/>
    </source>
</evidence>
<sequence length="391" mass="41976">MLKGTNNVQAKLNNLWVVFEAARIHGPLSRTRIAEVTGLSKQAASVLVDQLLEIGFVREEKSKERRVGKPPKPVFLNEDGAFTIGLHVDFGRMSGIAMNLGGKILDREGASLTEFEPDRVAEKLAGIAHRLLERVEMDRDRFYGIGLATPGPFGVAGISPPRLPGWDGVTLAEHLRRVAGVPVALANDGQCAVSAEGRFGETARTLDNFVYIYLGNGLGTGIMVDGAAFGGSNGNAGELGHTIAITDGHPCICGKRGCLETYVSIDSLGRFLEERGHGIANVGELESLSADMPAVSEWIDIGAEPLRIGVNALENLFDPETIMLGGDAPDWLIDAFIERTQPLYPSVSQESRKVPRLMKAELGADAVIQGAAILPVLSRLNPHYSDENMFA</sequence>
<dbReference type="PANTHER" id="PTHR18964">
    <property type="entry name" value="ROK (REPRESSOR, ORF, KINASE) FAMILY"/>
    <property type="match status" value="1"/>
</dbReference>
<evidence type="ECO:0000256" key="1">
    <source>
        <dbReference type="ARBA" id="ARBA00006479"/>
    </source>
</evidence>
<dbReference type="RefSeq" id="WP_264602519.1">
    <property type="nucleotide sequence ID" value="NZ_JAOQNS010000009.1"/>
</dbReference>
<accession>A0ABT3HEV7</accession>
<comment type="similarity">
    <text evidence="1">Belongs to the ROK (NagC/XylR) family.</text>
</comment>
<reference evidence="3" key="1">
    <citation type="submission" date="2023-07" db="EMBL/GenBank/DDBJ databases">
        <title>Genome sequencing of Purple Non-Sulfur Bacteria from various extreme environments.</title>
        <authorList>
            <person name="Mayer M."/>
        </authorList>
    </citation>
    <scope>NUCLEOTIDE SEQUENCE [LARGE SCALE GENOMIC DNA]</scope>
    <source>
        <strain evidence="3">DSM 17935</strain>
    </source>
</reference>
<keyword evidence="2" id="KW-0418">Kinase</keyword>
<evidence type="ECO:0000313" key="2">
    <source>
        <dbReference type="EMBL" id="MCW2308932.1"/>
    </source>
</evidence>
<proteinExistence type="inferred from homology"/>
<keyword evidence="3" id="KW-1185">Reference proteome</keyword>
<dbReference type="InterPro" id="IPR036390">
    <property type="entry name" value="WH_DNA-bd_sf"/>
</dbReference>
<dbReference type="SUPFAM" id="SSF46785">
    <property type="entry name" value="Winged helix' DNA-binding domain"/>
    <property type="match status" value="1"/>
</dbReference>
<dbReference type="SUPFAM" id="SSF53067">
    <property type="entry name" value="Actin-like ATPase domain"/>
    <property type="match status" value="1"/>
</dbReference>
<dbReference type="Gene3D" id="1.10.10.10">
    <property type="entry name" value="Winged helix-like DNA-binding domain superfamily/Winged helix DNA-binding domain"/>
    <property type="match status" value="1"/>
</dbReference>
<dbReference type="EMBL" id="JAOQNS010000009">
    <property type="protein sequence ID" value="MCW2308932.1"/>
    <property type="molecule type" value="Genomic_DNA"/>
</dbReference>
<name>A0ABT3HEV7_9HYPH</name>
<comment type="caution">
    <text evidence="2">The sequence shown here is derived from an EMBL/GenBank/DDBJ whole genome shotgun (WGS) entry which is preliminary data.</text>
</comment>
<dbReference type="GO" id="GO:0016301">
    <property type="term" value="F:kinase activity"/>
    <property type="evidence" value="ECO:0007669"/>
    <property type="project" value="UniProtKB-KW"/>
</dbReference>
<dbReference type="InterPro" id="IPR000600">
    <property type="entry name" value="ROK"/>
</dbReference>